<dbReference type="PANTHER" id="PTHR40036:SF1">
    <property type="entry name" value="MACROCIN O-METHYLTRANSFERASE"/>
    <property type="match status" value="1"/>
</dbReference>
<dbReference type="GO" id="GO:0008168">
    <property type="term" value="F:methyltransferase activity"/>
    <property type="evidence" value="ECO:0007669"/>
    <property type="project" value="UniProtKB-KW"/>
</dbReference>
<reference evidence="1" key="2">
    <citation type="submission" date="2022-09" db="EMBL/GenBank/DDBJ databases">
        <title>Biosynthetic gene clusters of Dactylosporangioum fulvum.</title>
        <authorList>
            <person name="Caradec T."/>
        </authorList>
    </citation>
    <scope>NUCLEOTIDE SEQUENCE</scope>
    <source>
        <strain evidence="1">NRRL B-16292</strain>
    </source>
</reference>
<gene>
    <name evidence="1" type="ORF">Dfulv_18495</name>
</gene>
<dbReference type="RefSeq" id="WP_259865162.1">
    <property type="nucleotide sequence ID" value="NZ_BAAAST010000037.1"/>
</dbReference>
<dbReference type="EMBL" id="CP073720">
    <property type="protein sequence ID" value="UWP86120.1"/>
    <property type="molecule type" value="Genomic_DNA"/>
</dbReference>
<dbReference type="Pfam" id="PF05711">
    <property type="entry name" value="TylF"/>
    <property type="match status" value="1"/>
</dbReference>
<dbReference type="PANTHER" id="PTHR40036">
    <property type="entry name" value="MACROCIN O-METHYLTRANSFERASE"/>
    <property type="match status" value="1"/>
</dbReference>
<dbReference type="Gene3D" id="3.40.50.150">
    <property type="entry name" value="Vaccinia Virus protein VP39"/>
    <property type="match status" value="1"/>
</dbReference>
<reference evidence="1" key="1">
    <citation type="submission" date="2021-04" db="EMBL/GenBank/DDBJ databases">
        <authorList>
            <person name="Hartkoorn R.C."/>
            <person name="Beaudoing E."/>
            <person name="Hot D."/>
        </authorList>
    </citation>
    <scope>NUCLEOTIDE SEQUENCE</scope>
    <source>
        <strain evidence="1">NRRL B-16292</strain>
    </source>
</reference>
<dbReference type="InterPro" id="IPR029063">
    <property type="entry name" value="SAM-dependent_MTases_sf"/>
</dbReference>
<dbReference type="Proteomes" id="UP001059617">
    <property type="component" value="Chromosome"/>
</dbReference>
<sequence length="251" mass="27792">MATGETGLYLDLLKKTLTNMIYGDTPQPTFFAANQGYDEVKRANGLDWPSVAHTMVGRKRLDNLQHCVEAVLDDGVAGDFIEAGVWRGGASILVRGVLKARGVTDRDVWLADSFQGMPVVESDGHPVDHQMGLHRANNVLAVDLDTVKANFARYDLLDERVRFLPGWFRDTLPDAPVEKLAVLRLDGDLHESVMDGLVHLYPKLCVGGFVIIDDYVHGPCAEAVHEYRDRHGITDPIEDIDGVGAFWRRTG</sequence>
<organism evidence="1 2">
    <name type="scientific">Dactylosporangium fulvum</name>
    <dbReference type="NCBI Taxonomy" id="53359"/>
    <lineage>
        <taxon>Bacteria</taxon>
        <taxon>Bacillati</taxon>
        <taxon>Actinomycetota</taxon>
        <taxon>Actinomycetes</taxon>
        <taxon>Micromonosporales</taxon>
        <taxon>Micromonosporaceae</taxon>
        <taxon>Dactylosporangium</taxon>
    </lineage>
</organism>
<dbReference type="GO" id="GO:0032259">
    <property type="term" value="P:methylation"/>
    <property type="evidence" value="ECO:0007669"/>
    <property type="project" value="UniProtKB-KW"/>
</dbReference>
<dbReference type="InterPro" id="IPR008884">
    <property type="entry name" value="TylF_MeTrfase"/>
</dbReference>
<proteinExistence type="predicted"/>
<name>A0ABY5W9Q2_9ACTN</name>
<keyword evidence="1" id="KW-0808">Transferase</keyword>
<evidence type="ECO:0000313" key="1">
    <source>
        <dbReference type="EMBL" id="UWP86120.1"/>
    </source>
</evidence>
<dbReference type="SUPFAM" id="SSF53335">
    <property type="entry name" value="S-adenosyl-L-methionine-dependent methyltransferases"/>
    <property type="match status" value="1"/>
</dbReference>
<accession>A0ABY5W9Q2</accession>
<keyword evidence="1" id="KW-0489">Methyltransferase</keyword>
<keyword evidence="2" id="KW-1185">Reference proteome</keyword>
<evidence type="ECO:0000313" key="2">
    <source>
        <dbReference type="Proteomes" id="UP001059617"/>
    </source>
</evidence>
<protein>
    <submittedName>
        <fullName evidence="1">TylF/MycF family methyltransferase</fullName>
    </submittedName>
</protein>